<feature type="transmembrane region" description="Helical" evidence="10">
    <location>
        <begin position="163"/>
        <end position="184"/>
    </location>
</feature>
<evidence type="ECO:0000256" key="11">
    <source>
        <dbReference type="PIRNR" id="PIRNR002869"/>
    </source>
</evidence>
<keyword evidence="10" id="KW-0997">Cell inner membrane</keyword>
<feature type="transmembrane region" description="Helical" evidence="10">
    <location>
        <begin position="232"/>
        <end position="261"/>
    </location>
</feature>
<comment type="caution">
    <text evidence="12">The sequence shown here is derived from an EMBL/GenBank/DDBJ whole genome shotgun (WGS) entry which is preliminary data.</text>
</comment>
<evidence type="ECO:0000313" key="13">
    <source>
        <dbReference type="Proteomes" id="UP000654401"/>
    </source>
</evidence>
<feature type="transmembrane region" description="Helical" evidence="10">
    <location>
        <begin position="414"/>
        <end position="433"/>
    </location>
</feature>
<dbReference type="InterPro" id="IPR051050">
    <property type="entry name" value="Lipid_II_flippase_MurJ/MviN"/>
</dbReference>
<name>A0A8J6NWZ8_9GAMM</name>
<evidence type="ECO:0000256" key="1">
    <source>
        <dbReference type="ARBA" id="ARBA00004651"/>
    </source>
</evidence>
<dbReference type="InterPro" id="IPR004268">
    <property type="entry name" value="MurJ"/>
</dbReference>
<evidence type="ECO:0000256" key="8">
    <source>
        <dbReference type="ARBA" id="ARBA00060041"/>
    </source>
</evidence>
<keyword evidence="7 10" id="KW-0472">Membrane</keyword>
<feature type="transmembrane region" description="Helical" evidence="10">
    <location>
        <begin position="273"/>
        <end position="290"/>
    </location>
</feature>
<feature type="transmembrane region" description="Helical" evidence="10">
    <location>
        <begin position="93"/>
        <end position="116"/>
    </location>
</feature>
<evidence type="ECO:0000313" key="12">
    <source>
        <dbReference type="EMBL" id="MBC8519671.1"/>
    </source>
</evidence>
<dbReference type="GO" id="GO:0008360">
    <property type="term" value="P:regulation of cell shape"/>
    <property type="evidence" value="ECO:0007669"/>
    <property type="project" value="UniProtKB-UniRule"/>
</dbReference>
<sequence>MSHKLLKSTMVVGLMTTISRILGLVRDIVFARYFGAGGMMDAFVVAFKIPNFLRRLFAEGAFSQAFVPVLSEKRSTGEQHEVRQLTDAVAGTLGGVLLLVTAIGVVAAPLFIMLFAPGFVEETDRFELASGMLRITFPYLLLISLTAFAGGILNTYGRFAIPAFTPVFLNLSLIGAAIWLSPLMDVPVTALAWGVLIGGVVQLLFQIPPLLKLGMLPRPRFRWGDSGVRKILRLMLPTLFGASVAQINLLLDLVIASLITAGSMSWLYYSDRLMEFPLGVFGIALSTVILPKLSGQYAARDHDSFNQTLDWALRLVLLIAVPASAGLFILAEPMLSLLFQRGEFTLFDVEMASVSLMAYALGLVGFILVKVLVSGYFSQQNTRTPVKFGVIAMVANMGMNLIFVGAMVMGGYHAPHAGLALATAISSLLNGWLLYRGLRQRGVYNPLSGWRRLIMQITVALSIMVLFLYMVAPHGGFWQDAPLWTRIGVLGGEVVGAALLYFSTLFLLGIRPTQFQKR</sequence>
<evidence type="ECO:0000256" key="5">
    <source>
        <dbReference type="ARBA" id="ARBA00022984"/>
    </source>
</evidence>
<keyword evidence="4 10" id="KW-0133">Cell shape</keyword>
<keyword evidence="5 10" id="KW-0573">Peptidoglycan synthesis</keyword>
<dbReference type="AlphaFoldDB" id="A0A8J6NWZ8"/>
<dbReference type="GO" id="GO:0034204">
    <property type="term" value="P:lipid translocation"/>
    <property type="evidence" value="ECO:0007669"/>
    <property type="project" value="TreeGrafter"/>
</dbReference>
<evidence type="ECO:0000256" key="7">
    <source>
        <dbReference type="ARBA" id="ARBA00023136"/>
    </source>
</evidence>
<gene>
    <name evidence="10 12" type="primary">murJ</name>
    <name evidence="12" type="ORF">H8D24_04595</name>
</gene>
<evidence type="ECO:0000256" key="3">
    <source>
        <dbReference type="ARBA" id="ARBA00022692"/>
    </source>
</evidence>
<dbReference type="HAMAP" id="MF_02078">
    <property type="entry name" value="MurJ_MviN"/>
    <property type="match status" value="1"/>
</dbReference>
<keyword evidence="10 11" id="KW-0961">Cell wall biogenesis/degradation</keyword>
<evidence type="ECO:0000256" key="6">
    <source>
        <dbReference type="ARBA" id="ARBA00022989"/>
    </source>
</evidence>
<dbReference type="Proteomes" id="UP000654401">
    <property type="component" value="Unassembled WGS sequence"/>
</dbReference>
<organism evidence="12 13">
    <name type="scientific">Candidatus Thiopontia autotrophica</name>
    <dbReference type="NCBI Taxonomy" id="2841688"/>
    <lineage>
        <taxon>Bacteria</taxon>
        <taxon>Pseudomonadati</taxon>
        <taxon>Pseudomonadota</taxon>
        <taxon>Gammaproteobacteria</taxon>
        <taxon>Candidatus Thiopontia</taxon>
    </lineage>
</organism>
<accession>A0A8J6NWZ8</accession>
<feature type="transmembrane region" description="Helical" evidence="10">
    <location>
        <begin position="136"/>
        <end position="156"/>
    </location>
</feature>
<dbReference type="GO" id="GO:0009252">
    <property type="term" value="P:peptidoglycan biosynthetic process"/>
    <property type="evidence" value="ECO:0007669"/>
    <property type="project" value="UniProtKB-UniRule"/>
</dbReference>
<dbReference type="EMBL" id="JACNFK010000025">
    <property type="protein sequence ID" value="MBC8519671.1"/>
    <property type="molecule type" value="Genomic_DNA"/>
</dbReference>
<evidence type="ECO:0000256" key="10">
    <source>
        <dbReference type="HAMAP-Rule" id="MF_02078"/>
    </source>
</evidence>
<keyword evidence="6 10" id="KW-1133">Transmembrane helix</keyword>
<feature type="transmembrane region" description="Helical" evidence="10">
    <location>
        <begin position="311"/>
        <end position="331"/>
    </location>
</feature>
<dbReference type="GO" id="GO:0015648">
    <property type="term" value="F:lipid-linked peptidoglycan transporter activity"/>
    <property type="evidence" value="ECO:0007669"/>
    <property type="project" value="UniProtKB-UniRule"/>
</dbReference>
<dbReference type="PRINTS" id="PR01806">
    <property type="entry name" value="VIRFACTRMVIN"/>
</dbReference>
<feature type="transmembrane region" description="Helical" evidence="10">
    <location>
        <begin position="385"/>
        <end position="408"/>
    </location>
</feature>
<dbReference type="PIRSF" id="PIRSF002869">
    <property type="entry name" value="MviN"/>
    <property type="match status" value="1"/>
</dbReference>
<dbReference type="NCBIfam" id="TIGR01695">
    <property type="entry name" value="murJ_mviN"/>
    <property type="match status" value="1"/>
</dbReference>
<protein>
    <recommendedName>
        <fullName evidence="10">Probable lipid II flippase MurJ</fullName>
    </recommendedName>
</protein>
<feature type="transmembrane region" description="Helical" evidence="10">
    <location>
        <begin position="484"/>
        <end position="508"/>
    </location>
</feature>
<evidence type="ECO:0000256" key="9">
    <source>
        <dbReference type="ARBA" id="ARBA00061532"/>
    </source>
</evidence>
<feature type="transmembrane region" description="Helical" evidence="10">
    <location>
        <begin position="453"/>
        <end position="472"/>
    </location>
</feature>
<dbReference type="PANTHER" id="PTHR47019">
    <property type="entry name" value="LIPID II FLIPPASE MURJ"/>
    <property type="match status" value="1"/>
</dbReference>
<keyword evidence="2 10" id="KW-1003">Cell membrane</keyword>
<feature type="transmembrane region" description="Helical" evidence="10">
    <location>
        <begin position="351"/>
        <end position="373"/>
    </location>
</feature>
<comment type="subcellular location">
    <subcellularLocation>
        <location evidence="10">Cell inner membrane</location>
        <topology evidence="10">Multi-pass membrane protein</topology>
    </subcellularLocation>
    <subcellularLocation>
        <location evidence="1">Cell membrane</location>
        <topology evidence="1">Multi-pass membrane protein</topology>
    </subcellularLocation>
</comment>
<comment type="pathway">
    <text evidence="10">Cell wall biogenesis; peptidoglycan biosynthesis.</text>
</comment>
<reference evidence="12 13" key="1">
    <citation type="submission" date="2020-08" db="EMBL/GenBank/DDBJ databases">
        <title>Bridging the membrane lipid divide: bacteria of the FCB group superphylum have the potential to synthesize archaeal ether lipids.</title>
        <authorList>
            <person name="Villanueva L."/>
            <person name="Von Meijenfeldt F.A.B."/>
            <person name="Westbye A.B."/>
            <person name="Yadav S."/>
            <person name="Hopmans E.C."/>
            <person name="Dutilh B.E."/>
            <person name="Sinninghe Damste J.S."/>
        </authorList>
    </citation>
    <scope>NUCLEOTIDE SEQUENCE [LARGE SCALE GENOMIC DNA]</scope>
    <source>
        <strain evidence="12">NIOZ-UU100</strain>
    </source>
</reference>
<keyword evidence="10 11" id="KW-0813">Transport</keyword>
<dbReference type="GO" id="GO:0071555">
    <property type="term" value="P:cell wall organization"/>
    <property type="evidence" value="ECO:0007669"/>
    <property type="project" value="UniProtKB-UniRule"/>
</dbReference>
<comment type="function">
    <text evidence="8 10 11">Involved in peptidoglycan biosynthesis. Transports lipid-linked peptidoglycan precursors from the inner to the outer leaflet of the cytoplasmic membrane.</text>
</comment>
<dbReference type="PANTHER" id="PTHR47019:SF1">
    <property type="entry name" value="LIPID II FLIPPASE MURJ"/>
    <property type="match status" value="1"/>
</dbReference>
<evidence type="ECO:0000256" key="2">
    <source>
        <dbReference type="ARBA" id="ARBA00022475"/>
    </source>
</evidence>
<evidence type="ECO:0000256" key="4">
    <source>
        <dbReference type="ARBA" id="ARBA00022960"/>
    </source>
</evidence>
<proteinExistence type="inferred from homology"/>
<keyword evidence="3 10" id="KW-0812">Transmembrane</keyword>
<dbReference type="UniPathway" id="UPA00219"/>
<dbReference type="Pfam" id="PF03023">
    <property type="entry name" value="MurJ"/>
    <property type="match status" value="1"/>
</dbReference>
<dbReference type="CDD" id="cd13123">
    <property type="entry name" value="MATE_MurJ_like"/>
    <property type="match status" value="1"/>
</dbReference>
<dbReference type="GO" id="GO:0005886">
    <property type="term" value="C:plasma membrane"/>
    <property type="evidence" value="ECO:0007669"/>
    <property type="project" value="UniProtKB-SubCell"/>
</dbReference>
<feature type="transmembrane region" description="Helical" evidence="10">
    <location>
        <begin position="190"/>
        <end position="211"/>
    </location>
</feature>
<comment type="similarity">
    <text evidence="9 10 11">Belongs to the MurJ/MviN family.</text>
</comment>